<dbReference type="InterPro" id="IPR000007">
    <property type="entry name" value="Tubby_C"/>
</dbReference>
<evidence type="ECO:0000313" key="5">
    <source>
        <dbReference type="Proteomes" id="UP000093000"/>
    </source>
</evidence>
<dbReference type="Proteomes" id="UP000093000">
    <property type="component" value="Unassembled WGS sequence"/>
</dbReference>
<evidence type="ECO:0000313" key="4">
    <source>
        <dbReference type="EMBL" id="OBZ88130.1"/>
    </source>
</evidence>
<dbReference type="PRINTS" id="PR01573">
    <property type="entry name" value="SUPERTUBBY"/>
</dbReference>
<comment type="caution">
    <text evidence="4">The sequence shown here is derived from an EMBL/GenBank/DDBJ whole genome shotgun (WGS) entry which is preliminary data.</text>
</comment>
<organism evidence="4 5">
    <name type="scientific">Choanephora cucurbitarum</name>
    <dbReference type="NCBI Taxonomy" id="101091"/>
    <lineage>
        <taxon>Eukaryota</taxon>
        <taxon>Fungi</taxon>
        <taxon>Fungi incertae sedis</taxon>
        <taxon>Mucoromycota</taxon>
        <taxon>Mucoromycotina</taxon>
        <taxon>Mucoromycetes</taxon>
        <taxon>Mucorales</taxon>
        <taxon>Mucorineae</taxon>
        <taxon>Choanephoraceae</taxon>
        <taxon>Choanephoroideae</taxon>
        <taxon>Choanephora</taxon>
    </lineage>
</organism>
<dbReference type="SUPFAM" id="SSF54518">
    <property type="entry name" value="Tubby C-terminal domain-like"/>
    <property type="match status" value="1"/>
</dbReference>
<dbReference type="PANTHER" id="PTHR16517:SF7">
    <property type="entry name" value="PROTEIN KING TUBBY"/>
    <property type="match status" value="1"/>
</dbReference>
<accession>A0A1C7NGM3</accession>
<name>A0A1C7NGM3_9FUNG</name>
<dbReference type="PANTHER" id="PTHR16517">
    <property type="entry name" value="TUBBY-RELATED"/>
    <property type="match status" value="1"/>
</dbReference>
<dbReference type="STRING" id="101091.A0A1C7NGM3"/>
<dbReference type="AlphaFoldDB" id="A0A1C7NGM3"/>
<reference evidence="4 5" key="1">
    <citation type="submission" date="2016-03" db="EMBL/GenBank/DDBJ databases">
        <title>Choanephora cucurbitarum.</title>
        <authorList>
            <person name="Min B."/>
            <person name="Park H."/>
            <person name="Park J.-H."/>
            <person name="Shin H.-D."/>
            <person name="Choi I.-G."/>
        </authorList>
    </citation>
    <scope>NUCLEOTIDE SEQUENCE [LARGE SCALE GENOMIC DNA]</scope>
    <source>
        <strain evidence="4 5">KUS-F28377</strain>
    </source>
</reference>
<dbReference type="OrthoDB" id="8775810at2759"/>
<gene>
    <name evidence="4" type="primary">Tulp3</name>
    <name evidence="4" type="ORF">A0J61_03815</name>
</gene>
<protein>
    <submittedName>
        <fullName evidence="4">Tubby-related protein 3</fullName>
    </submittedName>
</protein>
<sequence length="330" mass="38112">MTQQEPDHRTHPQLSANILRPEAESFEEDDDDELNEVAIAPTHLDTNPQTVRITRPVQPTDFVLERALVSEKELLDLVYRPAALNTRVTCRIHRCRDGLDKLYPQYHLFIENLATDTMHHVLTARKKRKSNTSYYTITGIYRDNLNGGSVELGKVRSNFLGTTFVTYSHGRNPLKREMTARKKDLPVREELCAVLYDPNILGFKGPRKMTILMHTLTRDGKRPEYRPLKDSDMLLSKYRDGGARDLLVLHNKSPQWNEETQSFVLNFNGRVTQASVKNFQIVHDNDLDYIVMQFGRVERDSFTMDYKYPMCLLQAFSIALTSFDAKLACE</sequence>
<dbReference type="GO" id="GO:0061512">
    <property type="term" value="P:protein localization to cilium"/>
    <property type="evidence" value="ECO:0007669"/>
    <property type="project" value="TreeGrafter"/>
</dbReference>
<comment type="similarity">
    <text evidence="1">Belongs to the TUB family.</text>
</comment>
<proteinExistence type="inferred from homology"/>
<dbReference type="Gene3D" id="3.20.90.10">
    <property type="entry name" value="Tubby Protein, Chain A"/>
    <property type="match status" value="1"/>
</dbReference>
<dbReference type="Pfam" id="PF01167">
    <property type="entry name" value="Tub"/>
    <property type="match status" value="1"/>
</dbReference>
<evidence type="ECO:0000256" key="1">
    <source>
        <dbReference type="ARBA" id="ARBA00007129"/>
    </source>
</evidence>
<dbReference type="EMBL" id="LUGH01000173">
    <property type="protein sequence ID" value="OBZ88130.1"/>
    <property type="molecule type" value="Genomic_DNA"/>
</dbReference>
<evidence type="ECO:0000256" key="2">
    <source>
        <dbReference type="SAM" id="MobiDB-lite"/>
    </source>
</evidence>
<feature type="compositionally biased region" description="Basic and acidic residues" evidence="2">
    <location>
        <begin position="1"/>
        <end position="10"/>
    </location>
</feature>
<feature type="region of interest" description="Disordered" evidence="2">
    <location>
        <begin position="1"/>
        <end position="29"/>
    </location>
</feature>
<keyword evidence="5" id="KW-1185">Reference proteome</keyword>
<dbReference type="InParanoid" id="A0A1C7NGM3"/>
<evidence type="ECO:0000259" key="3">
    <source>
        <dbReference type="Pfam" id="PF01167"/>
    </source>
</evidence>
<dbReference type="GO" id="GO:0005929">
    <property type="term" value="C:cilium"/>
    <property type="evidence" value="ECO:0007669"/>
    <property type="project" value="TreeGrafter"/>
</dbReference>
<dbReference type="InterPro" id="IPR025659">
    <property type="entry name" value="Tubby-like_C"/>
</dbReference>
<feature type="domain" description="Tubby C-terminal" evidence="3">
    <location>
        <begin position="80"/>
        <end position="324"/>
    </location>
</feature>